<evidence type="ECO:0008006" key="3">
    <source>
        <dbReference type="Google" id="ProtNLM"/>
    </source>
</evidence>
<evidence type="ECO:0000313" key="2">
    <source>
        <dbReference type="Proteomes" id="UP000031670"/>
    </source>
</evidence>
<evidence type="ECO:0000313" key="1">
    <source>
        <dbReference type="EMBL" id="GAM61541.1"/>
    </source>
</evidence>
<name>A0A0B8P5N1_9VIBR</name>
<dbReference type="InterPro" id="IPR014987">
    <property type="entry name" value="UPF_YfcL"/>
</dbReference>
<proteinExistence type="predicted"/>
<reference evidence="1 2" key="2">
    <citation type="submission" date="2015-01" db="EMBL/GenBank/DDBJ databases">
        <authorList>
            <consortium name="NBRP consortium"/>
            <person name="Sawabe T."/>
            <person name="Meirelles P."/>
            <person name="Feng G."/>
            <person name="Sayaka M."/>
            <person name="Hattori M."/>
            <person name="Ohkuma M."/>
        </authorList>
    </citation>
    <scope>NUCLEOTIDE SEQUENCE [LARGE SCALE GENOMIC DNA]</scope>
    <source>
        <strain evidence="1 2">JCM19232</strain>
    </source>
</reference>
<dbReference type="EMBL" id="BBSA01000003">
    <property type="protein sequence ID" value="GAM61541.1"/>
    <property type="molecule type" value="Genomic_DNA"/>
</dbReference>
<dbReference type="Proteomes" id="UP000031670">
    <property type="component" value="Unassembled WGS sequence"/>
</dbReference>
<dbReference type="AlphaFoldDB" id="A0A0B8P5N1"/>
<dbReference type="Pfam" id="PF08891">
    <property type="entry name" value="YfcL"/>
    <property type="match status" value="1"/>
</dbReference>
<protein>
    <recommendedName>
        <fullName evidence="3">YfcL protein</fullName>
    </recommendedName>
</protein>
<accession>A0A0B8P5N1</accession>
<gene>
    <name evidence="1" type="ORF">JCM19232_5842</name>
</gene>
<sequence length="89" mass="9840">MILQLEEQLLDHIDQQVATASDDELFAGGYLRGHISLAAADCESEAIADVAHFKQKIVESLDKAQSELTPADRVIVQDMWDNLSNMIQA</sequence>
<reference evidence="1 2" key="1">
    <citation type="submission" date="2015-01" db="EMBL/GenBank/DDBJ databases">
        <title>Vibrio sp. C5 JCM 19232 whole genome shotgun sequence.</title>
        <authorList>
            <person name="Sawabe T."/>
            <person name="Meirelles P."/>
            <person name="Feng G."/>
            <person name="Sayaka M."/>
            <person name="Hattori M."/>
            <person name="Ohkuma M."/>
        </authorList>
    </citation>
    <scope>NUCLEOTIDE SEQUENCE [LARGE SCALE GENOMIC DNA]</scope>
    <source>
        <strain evidence="1 2">JCM19232</strain>
    </source>
</reference>
<comment type="caution">
    <text evidence="1">The sequence shown here is derived from an EMBL/GenBank/DDBJ whole genome shotgun (WGS) entry which is preliminary data.</text>
</comment>
<organism evidence="1 2">
    <name type="scientific">Vibrio ishigakensis</name>
    <dbReference type="NCBI Taxonomy" id="1481914"/>
    <lineage>
        <taxon>Bacteria</taxon>
        <taxon>Pseudomonadati</taxon>
        <taxon>Pseudomonadota</taxon>
        <taxon>Gammaproteobacteria</taxon>
        <taxon>Vibrionales</taxon>
        <taxon>Vibrionaceae</taxon>
        <taxon>Vibrio</taxon>
    </lineage>
</organism>